<feature type="compositionally biased region" description="Low complexity" evidence="7">
    <location>
        <begin position="443"/>
        <end position="453"/>
    </location>
</feature>
<dbReference type="Pfam" id="PF07533">
    <property type="entry name" value="BRK"/>
    <property type="match status" value="1"/>
</dbReference>
<keyword evidence="3" id="KW-0156">Chromatin regulator</keyword>
<name>S4RNA2_PETMA</name>
<feature type="domain" description="BRK" evidence="8">
    <location>
        <begin position="914"/>
        <end position="958"/>
    </location>
</feature>
<evidence type="ECO:0000259" key="8">
    <source>
        <dbReference type="SMART" id="SM00592"/>
    </source>
</evidence>
<comment type="subcellular location">
    <subcellularLocation>
        <location evidence="1">Nucleus</location>
    </subcellularLocation>
</comment>
<evidence type="ECO:0000256" key="1">
    <source>
        <dbReference type="ARBA" id="ARBA00004123"/>
    </source>
</evidence>
<keyword evidence="5" id="KW-0804">Transcription</keyword>
<dbReference type="InterPro" id="IPR056342">
    <property type="entry name" value="HTH_CHD6-9"/>
</dbReference>
<dbReference type="InterPro" id="IPR051493">
    <property type="entry name" value="CHD"/>
</dbReference>
<feature type="compositionally biased region" description="Polar residues" evidence="7">
    <location>
        <begin position="765"/>
        <end position="776"/>
    </location>
</feature>
<proteinExistence type="inferred from homology"/>
<evidence type="ECO:0000313" key="9">
    <source>
        <dbReference type="Ensembl" id="ENSPMAP00000006688.1"/>
    </source>
</evidence>
<dbReference type="Gene3D" id="3.40.5.120">
    <property type="match status" value="1"/>
</dbReference>
<dbReference type="SUPFAM" id="SSF160481">
    <property type="entry name" value="BRK domain-like"/>
    <property type="match status" value="1"/>
</dbReference>
<sequence length="964" mass="108872">MLYYLRQEVIGDNADRVFDGVDASEIDIWIPEAEAGEQPVSWWDADADKSLLIGVCKHGYEKYNSMRADPSLCFLERVGMPDQMAIAAEQRNYDFLADGNSHISPEFATEEFEDPEYKPGRTIFKNDMDLEDDSMSPGSLQIDISEDPHGVGGSGAAAEMGKLYWPSASALTARLRRLVTTYQRCYKQQQQRLEAQARGGLVGQRRRRRRNDELTLQAAAREFARLEKRQRWTRREEADFYRVVSTFGVEFDPQRRRFDWTRFRSFARLDKKTDDSLTRYFQAFVAMCRKVCRLPPSDAEDSLEPGLLVEPITEERASRTLYRIELLRKVRQQVLRHPHLTERLRLCQPSVELPSWWQCGAHDRELLLSAAKHGVSRTDYHMLNDPEFSFLRMQHECMTAAAATAGSRGVGDVGTLQLPDLCLKTESWDVAELGEKILKSEPESPASPASPASVKEEGSPGAGRGNGGVKAEPGEEGAAAVTKVEADDWETVEPGKVKKEEDGEEKKAAMLKCKDGLLKAAELKKECADAQQPQHKEEAAVVGSAMEATALALKIDLGDAAVAAPTSERPRASPHWPKDRIIINRVDLICHAVLKGKWPSRRRPHYELYSLASAMGPDNADDPFEWTGLFVLSIIPKEKNRGTKNWTTPTLSRKTELHIKLQTHERERWREHTTGVKGDAKHRRLVSAQRHLLLSTLDGHNFDEEVAVHRMPQVSLLPLSNFQNYILPSKFIFFTNLCIFLERVIMQTFLSIYIQQQKKITQTPQLYTTNERNVTQPSPPPSPGRSRREATGGGRCSTRHKRAPVKTAAANEQVVEESCESVALLPQRMRKLIQPWESHRSADPDGRVSACGRVDVAPRNAVLRDWPPQPSCHQTVVASYVPEPGEMLPFPLQKPKQKRHRCRNPNKLDVNTLTGEERVPVVNKRTGRKMGGAMAPPMKDLPRWLEENRDFAVAPDWGDIVKQS</sequence>
<dbReference type="PANTHER" id="PTHR46850:SF1">
    <property type="entry name" value="CHROMODOMAIN-HELICASE-DNA-BINDING PROTEIN 9"/>
    <property type="match status" value="1"/>
</dbReference>
<dbReference type="InterPro" id="IPR037259">
    <property type="entry name" value="BRK_sf"/>
</dbReference>
<reference evidence="9" key="2">
    <citation type="submission" date="2025-09" db="UniProtKB">
        <authorList>
            <consortium name="Ensembl"/>
        </authorList>
    </citation>
    <scope>IDENTIFICATION</scope>
</reference>
<evidence type="ECO:0000256" key="4">
    <source>
        <dbReference type="ARBA" id="ARBA00023015"/>
    </source>
</evidence>
<evidence type="ECO:0000256" key="2">
    <source>
        <dbReference type="ARBA" id="ARBA00007025"/>
    </source>
</evidence>
<dbReference type="InterPro" id="IPR006576">
    <property type="entry name" value="BRK_domain"/>
</dbReference>
<dbReference type="SMART" id="SM00592">
    <property type="entry name" value="BRK"/>
    <property type="match status" value="1"/>
</dbReference>
<dbReference type="GO" id="GO:0005634">
    <property type="term" value="C:nucleus"/>
    <property type="evidence" value="ECO:0007669"/>
    <property type="project" value="UniProtKB-SubCell"/>
</dbReference>
<dbReference type="GeneTree" id="ENSGT00940000155706"/>
<dbReference type="Gene3D" id="1.10.10.60">
    <property type="entry name" value="Homeodomain-like"/>
    <property type="match status" value="2"/>
</dbReference>
<comment type="similarity">
    <text evidence="2">Belongs to the SNF2/RAD54 helicase family.</text>
</comment>
<dbReference type="AlphaFoldDB" id="S4RNA2"/>
<dbReference type="HOGENOM" id="CLU_307089_0_0_1"/>
<evidence type="ECO:0000256" key="7">
    <source>
        <dbReference type="SAM" id="MobiDB-lite"/>
    </source>
</evidence>
<organism evidence="9">
    <name type="scientific">Petromyzon marinus</name>
    <name type="common">Sea lamprey</name>
    <dbReference type="NCBI Taxonomy" id="7757"/>
    <lineage>
        <taxon>Eukaryota</taxon>
        <taxon>Metazoa</taxon>
        <taxon>Chordata</taxon>
        <taxon>Craniata</taxon>
        <taxon>Vertebrata</taxon>
        <taxon>Cyclostomata</taxon>
        <taxon>Hyperoartia</taxon>
        <taxon>Petromyzontiformes</taxon>
        <taxon>Petromyzontidae</taxon>
        <taxon>Petromyzon</taxon>
    </lineage>
</organism>
<accession>S4RNA2</accession>
<dbReference type="FunFam" id="3.40.5.120:FF:000002">
    <property type="entry name" value="chromodomain-helicase-DNA-binding protein 9 isoform X1"/>
    <property type="match status" value="1"/>
</dbReference>
<reference evidence="9" key="1">
    <citation type="submission" date="2025-08" db="UniProtKB">
        <authorList>
            <consortium name="Ensembl"/>
        </authorList>
    </citation>
    <scope>IDENTIFICATION</scope>
</reference>
<dbReference type="PANTHER" id="PTHR46850">
    <property type="entry name" value="CHROMODOMAIN-HELICASE-DNA-BINDING PROTEIN 9"/>
    <property type="match status" value="1"/>
</dbReference>
<dbReference type="Ensembl" id="ENSPMAT00000006718.1">
    <property type="protein sequence ID" value="ENSPMAP00000006688.1"/>
    <property type="gene ID" value="ENSPMAG00000006035.1"/>
</dbReference>
<dbReference type="Pfam" id="PF23078">
    <property type="entry name" value="HTH_CHD6-9"/>
    <property type="match status" value="1"/>
</dbReference>
<keyword evidence="6" id="KW-0539">Nucleus</keyword>
<protein>
    <submittedName>
        <fullName evidence="9">Chromodomain helicase DNA binding protein 9</fullName>
    </submittedName>
</protein>
<evidence type="ECO:0000256" key="5">
    <source>
        <dbReference type="ARBA" id="ARBA00023163"/>
    </source>
</evidence>
<dbReference type="GO" id="GO:0006325">
    <property type="term" value="P:chromatin organization"/>
    <property type="evidence" value="ECO:0007669"/>
    <property type="project" value="UniProtKB-KW"/>
</dbReference>
<evidence type="ECO:0000256" key="3">
    <source>
        <dbReference type="ARBA" id="ARBA00022853"/>
    </source>
</evidence>
<feature type="region of interest" description="Disordered" evidence="7">
    <location>
        <begin position="765"/>
        <end position="809"/>
    </location>
</feature>
<feature type="region of interest" description="Disordered" evidence="7">
    <location>
        <begin position="437"/>
        <end position="504"/>
    </location>
</feature>
<feature type="compositionally biased region" description="Basic and acidic residues" evidence="7">
    <location>
        <begin position="493"/>
        <end position="504"/>
    </location>
</feature>
<evidence type="ECO:0000256" key="6">
    <source>
        <dbReference type="ARBA" id="ARBA00023242"/>
    </source>
</evidence>
<keyword evidence="4" id="KW-0805">Transcription regulation</keyword>